<protein>
    <submittedName>
        <fullName evidence="1">Uncharacterized protein</fullName>
    </submittedName>
</protein>
<dbReference type="EMBL" id="JAAZON010000683">
    <property type="protein sequence ID" value="NMC64475.1"/>
    <property type="molecule type" value="Genomic_DNA"/>
</dbReference>
<dbReference type="AlphaFoldDB" id="A0A7X9FUC0"/>
<name>A0A7X9FUC0_9DELT</name>
<comment type="caution">
    <text evidence="1">The sequence shown here is derived from an EMBL/GenBank/DDBJ whole genome shotgun (WGS) entry which is preliminary data.</text>
</comment>
<reference evidence="1 2" key="1">
    <citation type="journal article" date="2020" name="Biotechnol. Biofuels">
        <title>New insights from the biogas microbiome by comprehensive genome-resolved metagenomics of nearly 1600 species originating from multiple anaerobic digesters.</title>
        <authorList>
            <person name="Campanaro S."/>
            <person name="Treu L."/>
            <person name="Rodriguez-R L.M."/>
            <person name="Kovalovszki A."/>
            <person name="Ziels R.M."/>
            <person name="Maus I."/>
            <person name="Zhu X."/>
            <person name="Kougias P.G."/>
            <person name="Basile A."/>
            <person name="Luo G."/>
            <person name="Schluter A."/>
            <person name="Konstantinidis K.T."/>
            <person name="Angelidaki I."/>
        </authorList>
    </citation>
    <scope>NUCLEOTIDE SEQUENCE [LARGE SCALE GENOMIC DNA]</scope>
    <source>
        <strain evidence="1">AS27yjCOA_65</strain>
    </source>
</reference>
<organism evidence="1 2">
    <name type="scientific">SAR324 cluster bacterium</name>
    <dbReference type="NCBI Taxonomy" id="2024889"/>
    <lineage>
        <taxon>Bacteria</taxon>
        <taxon>Deltaproteobacteria</taxon>
        <taxon>SAR324 cluster</taxon>
    </lineage>
</organism>
<proteinExistence type="predicted"/>
<accession>A0A7X9FUC0</accession>
<evidence type="ECO:0000313" key="1">
    <source>
        <dbReference type="EMBL" id="NMC64475.1"/>
    </source>
</evidence>
<dbReference type="Proteomes" id="UP000524246">
    <property type="component" value="Unassembled WGS sequence"/>
</dbReference>
<sequence>MKIFSKLLRLDLLVALLVLLISSSTSAYMFKDILIKNAESIVSLEGLKTGEQKFSILSGAKCVGSFSYDLKISRETSDIEFKGELNISAFENHFNPKVDGSVTFNNLGQLGTSIMTIDMQDIKITAGTLGIRKMSATIKSMVKNETKHTKVQLIAGPFILSSDKKGLYKISGPIPNQWNPAPKNIYFLRMLQSFGLTLSPISDVQTSCDMEARESLDVTQILKRLNSFLRL</sequence>
<gene>
    <name evidence="1" type="ORF">GYA55_15020</name>
</gene>
<evidence type="ECO:0000313" key="2">
    <source>
        <dbReference type="Proteomes" id="UP000524246"/>
    </source>
</evidence>